<dbReference type="EMBL" id="CP020919">
    <property type="protein sequence ID" value="AWG25377.1"/>
    <property type="molecule type" value="Genomic_DNA"/>
</dbReference>
<comment type="subcellular location">
    <subcellularLocation>
        <location evidence="1">Cell inner membrane</location>
        <topology evidence="1">Multi-pass membrane protein</topology>
    </subcellularLocation>
</comment>
<dbReference type="EC" id="2.7.10.2" evidence="4"/>
<keyword evidence="11" id="KW-0067">ATP-binding</keyword>
<organism evidence="20 21">
    <name type="scientific">Flavobacterium kingsejongi</name>
    <dbReference type="NCBI Taxonomy" id="1678728"/>
    <lineage>
        <taxon>Bacteria</taxon>
        <taxon>Pseudomonadati</taxon>
        <taxon>Bacteroidota</taxon>
        <taxon>Flavobacteriia</taxon>
        <taxon>Flavobacteriales</taxon>
        <taxon>Flavobacteriaceae</taxon>
        <taxon>Flavobacterium</taxon>
    </lineage>
</organism>
<dbReference type="Pfam" id="PF13614">
    <property type="entry name" value="AAA_31"/>
    <property type="match status" value="1"/>
</dbReference>
<sequence>MLNNLESSEENKESDFNIREQLEKYIYHWKWFLLATIFTIMLAFLYIRYATPQYRAVAAILIKDDKNGGLASEFASAIGEFGKMSGAKSNVENEIEVIKSRTLTEKTIKTLKLDVSYINQGRVKSGEIYLESPISLEFNSDSTQYRSEINYFTIEHVDFDTFILKVKDSELGIFKYGSVIKIKNGTVIVTRSNQKFKNKPFLIDVVIRPISVVTEDYRKRLGINLVGKNTSVIELSLIDPVKKKSEDFLNTLIKIYNDDAIEDKNLVSQKTSKFIAERLELITEELTDVEKNVEGFKNKNKLTDIPSEAELFLENGAEYEKNLIETEIQLNVVNSMADFLNKSKPDDLVPGNLIGSESEAASLIGDYNKLVIERNRIAAGATVNNPVVNNLDQKIIALKFNISQSLSRLKSSLVIKKRDLDRQGSVIGGKKAQVPRLEREFRIIDRQQKVKEALYLFLLQKREETAITLAATDQNAKVIDSGLTGELPVSPKKGVIFLVALILGILIPFLIIYILDLLDTKVKGRPDIEKNLTIPFLGDVPRSESHEEIISVNSRSSSAEALRILRTNVEFMLNHVPENKAKTIFLTSTLPGEGKTFIAVNLAGTFALSGKKVLLIGMDIRNPKLDEYMSLPNKGLTNYLSSNDIRLNDIIIKQNDYENFSVMPAGIIPPNPAELLMNKKLELMFEQLKDEYDYIIVDTAPVSLVTDTLLIAKNADAFVYVIRSNYLDKRLLKIPQTLYNQGKLPNMSVVLNDTDTKKGYGYGYGYGATEEKKPWYKNHRFSK</sequence>
<evidence type="ECO:0000256" key="3">
    <source>
        <dbReference type="ARBA" id="ARBA00008883"/>
    </source>
</evidence>
<keyword evidence="21" id="KW-1185">Reference proteome</keyword>
<keyword evidence="8 16" id="KW-0812">Transmembrane</keyword>
<evidence type="ECO:0000256" key="11">
    <source>
        <dbReference type="ARBA" id="ARBA00022840"/>
    </source>
</evidence>
<feature type="transmembrane region" description="Helical" evidence="16">
    <location>
        <begin position="29"/>
        <end position="47"/>
    </location>
</feature>
<name>A0A2S1LNN5_9FLAO</name>
<dbReference type="InterPro" id="IPR027417">
    <property type="entry name" value="P-loop_NTPase"/>
</dbReference>
<proteinExistence type="inferred from homology"/>
<keyword evidence="9" id="KW-0547">Nucleotide-binding</keyword>
<evidence type="ECO:0000256" key="10">
    <source>
        <dbReference type="ARBA" id="ARBA00022777"/>
    </source>
</evidence>
<dbReference type="GO" id="GO:0004715">
    <property type="term" value="F:non-membrane spanning protein tyrosine kinase activity"/>
    <property type="evidence" value="ECO:0007669"/>
    <property type="project" value="UniProtKB-EC"/>
</dbReference>
<dbReference type="NCBIfam" id="TIGR01007">
    <property type="entry name" value="eps_fam"/>
    <property type="match status" value="1"/>
</dbReference>
<dbReference type="OrthoDB" id="9794577at2"/>
<evidence type="ECO:0000256" key="12">
    <source>
        <dbReference type="ARBA" id="ARBA00022989"/>
    </source>
</evidence>
<evidence type="ECO:0000256" key="9">
    <source>
        <dbReference type="ARBA" id="ARBA00022741"/>
    </source>
</evidence>
<keyword evidence="14" id="KW-0829">Tyrosine-protein kinase</keyword>
<gene>
    <name evidence="20" type="ORF">FK004_09065</name>
</gene>
<evidence type="ECO:0000259" key="17">
    <source>
        <dbReference type="Pfam" id="PF02706"/>
    </source>
</evidence>
<dbReference type="SUPFAM" id="SSF52540">
    <property type="entry name" value="P-loop containing nucleoside triphosphate hydrolases"/>
    <property type="match status" value="1"/>
</dbReference>
<comment type="similarity">
    <text evidence="2">Belongs to the CpsD/CapB family.</text>
</comment>
<dbReference type="Pfam" id="PF02706">
    <property type="entry name" value="Wzz"/>
    <property type="match status" value="1"/>
</dbReference>
<reference evidence="20 21" key="1">
    <citation type="submission" date="2017-04" db="EMBL/GenBank/DDBJ databases">
        <title>Complete genome sequence of Flavobacterium kingsejong AJ004.</title>
        <authorList>
            <person name="Lee P.C."/>
        </authorList>
    </citation>
    <scope>NUCLEOTIDE SEQUENCE [LARGE SCALE GENOMIC DNA]</scope>
    <source>
        <strain evidence="20 21">AJ004</strain>
    </source>
</reference>
<dbReference type="PANTHER" id="PTHR32309">
    <property type="entry name" value="TYROSINE-PROTEIN KINASE"/>
    <property type="match status" value="1"/>
</dbReference>
<dbReference type="GO" id="GO:0005524">
    <property type="term" value="F:ATP binding"/>
    <property type="evidence" value="ECO:0007669"/>
    <property type="project" value="UniProtKB-KW"/>
</dbReference>
<evidence type="ECO:0000259" key="19">
    <source>
        <dbReference type="Pfam" id="PF13807"/>
    </source>
</evidence>
<keyword evidence="13 16" id="KW-0472">Membrane</keyword>
<accession>A0A2S1LNN5</accession>
<feature type="domain" description="Tyrosine-protein kinase G-rich" evidence="19">
    <location>
        <begin position="445"/>
        <end position="513"/>
    </location>
</feature>
<evidence type="ECO:0000256" key="2">
    <source>
        <dbReference type="ARBA" id="ARBA00007316"/>
    </source>
</evidence>
<dbReference type="InterPro" id="IPR005702">
    <property type="entry name" value="Wzc-like_C"/>
</dbReference>
<feature type="transmembrane region" description="Helical" evidence="16">
    <location>
        <begin position="495"/>
        <end position="515"/>
    </location>
</feature>
<dbReference type="Gene3D" id="3.40.50.300">
    <property type="entry name" value="P-loop containing nucleotide triphosphate hydrolases"/>
    <property type="match status" value="1"/>
</dbReference>
<dbReference type="GO" id="GO:0005886">
    <property type="term" value="C:plasma membrane"/>
    <property type="evidence" value="ECO:0007669"/>
    <property type="project" value="UniProtKB-SubCell"/>
</dbReference>
<evidence type="ECO:0000313" key="20">
    <source>
        <dbReference type="EMBL" id="AWG25377.1"/>
    </source>
</evidence>
<dbReference type="InterPro" id="IPR050445">
    <property type="entry name" value="Bact_polysacc_biosynth/exp"/>
</dbReference>
<evidence type="ECO:0000259" key="18">
    <source>
        <dbReference type="Pfam" id="PF13614"/>
    </source>
</evidence>
<evidence type="ECO:0000256" key="15">
    <source>
        <dbReference type="ARBA" id="ARBA00051245"/>
    </source>
</evidence>
<evidence type="ECO:0000256" key="7">
    <source>
        <dbReference type="ARBA" id="ARBA00022679"/>
    </source>
</evidence>
<dbReference type="RefSeq" id="WP_108736975.1">
    <property type="nucleotide sequence ID" value="NZ_CP020919.1"/>
</dbReference>
<keyword evidence="12 16" id="KW-1133">Transmembrane helix</keyword>
<dbReference type="CDD" id="cd05387">
    <property type="entry name" value="BY-kinase"/>
    <property type="match status" value="1"/>
</dbReference>
<dbReference type="InterPro" id="IPR032807">
    <property type="entry name" value="GNVR"/>
</dbReference>
<keyword evidence="10 20" id="KW-0418">Kinase</keyword>
<evidence type="ECO:0000256" key="8">
    <source>
        <dbReference type="ARBA" id="ARBA00022692"/>
    </source>
</evidence>
<keyword evidence="6" id="KW-0997">Cell inner membrane</keyword>
<evidence type="ECO:0000256" key="14">
    <source>
        <dbReference type="ARBA" id="ARBA00023137"/>
    </source>
</evidence>
<keyword evidence="7" id="KW-0808">Transferase</keyword>
<dbReference type="FunFam" id="3.40.50.300:FF:000527">
    <property type="entry name" value="Tyrosine-protein kinase etk"/>
    <property type="match status" value="1"/>
</dbReference>
<feature type="domain" description="Polysaccharide chain length determinant N-terminal" evidence="17">
    <location>
        <begin position="19"/>
        <end position="111"/>
    </location>
</feature>
<dbReference type="Proteomes" id="UP000244677">
    <property type="component" value="Chromosome"/>
</dbReference>
<dbReference type="KEGG" id="fki:FK004_09065"/>
<dbReference type="GO" id="GO:0042802">
    <property type="term" value="F:identical protein binding"/>
    <property type="evidence" value="ECO:0007669"/>
    <property type="project" value="UniProtKB-ARBA"/>
</dbReference>
<keyword evidence="5" id="KW-1003">Cell membrane</keyword>
<feature type="domain" description="AAA" evidence="18">
    <location>
        <begin position="582"/>
        <end position="717"/>
    </location>
</feature>
<evidence type="ECO:0000256" key="5">
    <source>
        <dbReference type="ARBA" id="ARBA00022475"/>
    </source>
</evidence>
<comment type="similarity">
    <text evidence="3">Belongs to the etk/wzc family.</text>
</comment>
<evidence type="ECO:0000313" key="21">
    <source>
        <dbReference type="Proteomes" id="UP000244677"/>
    </source>
</evidence>
<evidence type="ECO:0000256" key="13">
    <source>
        <dbReference type="ARBA" id="ARBA00023136"/>
    </source>
</evidence>
<dbReference type="InterPro" id="IPR025669">
    <property type="entry name" value="AAA_dom"/>
</dbReference>
<dbReference type="AlphaFoldDB" id="A0A2S1LNN5"/>
<evidence type="ECO:0000256" key="1">
    <source>
        <dbReference type="ARBA" id="ARBA00004429"/>
    </source>
</evidence>
<evidence type="ECO:0000256" key="4">
    <source>
        <dbReference type="ARBA" id="ARBA00011903"/>
    </source>
</evidence>
<dbReference type="InterPro" id="IPR003856">
    <property type="entry name" value="LPS_length_determ_N"/>
</dbReference>
<evidence type="ECO:0000256" key="16">
    <source>
        <dbReference type="SAM" id="Phobius"/>
    </source>
</evidence>
<evidence type="ECO:0000256" key="6">
    <source>
        <dbReference type="ARBA" id="ARBA00022519"/>
    </source>
</evidence>
<dbReference type="Pfam" id="PF13807">
    <property type="entry name" value="GNVR"/>
    <property type="match status" value="1"/>
</dbReference>
<protein>
    <recommendedName>
        <fullName evidence="4">non-specific protein-tyrosine kinase</fullName>
        <ecNumber evidence="4">2.7.10.2</ecNumber>
    </recommendedName>
</protein>
<dbReference type="PANTHER" id="PTHR32309:SF13">
    <property type="entry name" value="FERRIC ENTEROBACTIN TRANSPORT PROTEIN FEPE"/>
    <property type="match status" value="1"/>
</dbReference>
<comment type="catalytic activity">
    <reaction evidence="15">
        <text>L-tyrosyl-[protein] + ATP = O-phospho-L-tyrosyl-[protein] + ADP + H(+)</text>
        <dbReference type="Rhea" id="RHEA:10596"/>
        <dbReference type="Rhea" id="RHEA-COMP:10136"/>
        <dbReference type="Rhea" id="RHEA-COMP:20101"/>
        <dbReference type="ChEBI" id="CHEBI:15378"/>
        <dbReference type="ChEBI" id="CHEBI:30616"/>
        <dbReference type="ChEBI" id="CHEBI:46858"/>
        <dbReference type="ChEBI" id="CHEBI:61978"/>
        <dbReference type="ChEBI" id="CHEBI:456216"/>
        <dbReference type="EC" id="2.7.10.2"/>
    </reaction>
</comment>